<keyword evidence="3 11" id="KW-0732">Signal</keyword>
<dbReference type="InterPro" id="IPR035316">
    <property type="entry name" value="TbpB_C-lobe"/>
</dbReference>
<dbReference type="eggNOG" id="ENOG502Z93R">
    <property type="taxonomic scope" value="Bacteria"/>
</dbReference>
<keyword evidence="8" id="KW-0449">Lipoprotein</keyword>
<evidence type="ECO:0000313" key="15">
    <source>
        <dbReference type="EMBL" id="AHG75104.1"/>
    </source>
</evidence>
<dbReference type="InterPro" id="IPR038669">
    <property type="entry name" value="TbpB_N-lobe_sf"/>
</dbReference>
<evidence type="ECO:0000313" key="16">
    <source>
        <dbReference type="Proteomes" id="UP000066995"/>
    </source>
</evidence>
<dbReference type="AlphaFoldDB" id="W0Q882"/>
<dbReference type="Pfam" id="PF01298">
    <property type="entry name" value="TbpB_B_D"/>
    <property type="match status" value="2"/>
</dbReference>
<keyword evidence="5" id="KW-0472">Membrane</keyword>
<dbReference type="Gene3D" id="2.40.128.240">
    <property type="match status" value="1"/>
</dbReference>
<dbReference type="PATRIC" id="fig|1433287.3.peg.578"/>
<evidence type="ECO:0000256" key="10">
    <source>
        <dbReference type="SAM" id="MobiDB-lite"/>
    </source>
</evidence>
<feature type="domain" description="Transferrin-binding protein B C-lobe/N-lobe beta-barrel" evidence="12">
    <location>
        <begin position="180"/>
        <end position="333"/>
    </location>
</feature>
<reference evidence="15 16" key="1">
    <citation type="submission" date="2013-12" db="EMBL/GenBank/DDBJ databases">
        <title>Annotation of the Mannheimia varigena USDA-ARS-USMARC-1296 complete genome.</title>
        <authorList>
            <person name="Harhay G.P."/>
            <person name="Clawson M.L."/>
            <person name="Murray R.W."/>
            <person name="Lubbers B.V."/>
            <person name="Heaton M.P."/>
            <person name="Chitko-Mckown C.G."/>
            <person name="Harhay D.M."/>
            <person name="Smith T.P.L."/>
        </authorList>
    </citation>
    <scope>NUCLEOTIDE SEQUENCE [LARGE SCALE GENOMIC DNA]</scope>
    <source>
        <strain evidence="15 16">USDA-ARS-USMARC-1296</strain>
    </source>
</reference>
<dbReference type="KEGG" id="mvi:X808_5810"/>
<name>W0Q882_9PAST</name>
<sequence>MFKLKSGFVLLNAALLTACSANDGSFDVQSSKAESHTPNVPQKPSLQDDNSNARRTVNSTEAEALLKPGFGFSAKIPRRNLQPFAKGGEEVAPIGDITEITGDITKIPYEEEVKAYGSSDDGFSHTHDGNHKLHTRDFNFVRSGYVLHSGAKLEREAKDILRIGAHGYVYYLGTEPAKAMPAQKATYNGYWDFTTDARKGRDSKYFNSLAGINIGATPENRHDVNVDDATKPMGHTGEFTADFTNKTLTGTLVSNGYVSRSTEQEITPMYYIDAKIKGNRFAGKANAKNPDDPYFGKSSTTLEGGFFGGEAQELAGKFLADDKSIFVVFAGKRDAKESDSERTFDALKINLKDLSKTEMDTFGNAAHLIINNQQIPLIAEGKNSFSEMKFDDVVTRTINGKTYRISVCCNNLDYVKFGTYNAENDNDSDSAHQYLVGERTAVMDLPSGMVQYRGTWNGIMRSKSGPVGAESPSNSESGTRSLFDVDFANKKINGKLIANDGVEERPMLTLEGEVKANGFAGTAKTSDSGFNLDPKSTNGGTVVHINTQFEGGFYGPKATELGGIVHSAETDKDKVSIMFGGKRQIEK</sequence>
<evidence type="ECO:0000256" key="11">
    <source>
        <dbReference type="SAM" id="SignalP"/>
    </source>
</evidence>
<dbReference type="GO" id="GO:0009279">
    <property type="term" value="C:cell outer membrane"/>
    <property type="evidence" value="ECO:0007669"/>
    <property type="project" value="UniProtKB-SubCell"/>
</dbReference>
<dbReference type="Gene3D" id="2.40.128.250">
    <property type="match status" value="1"/>
</dbReference>
<feature type="domain" description="Transferrin-binding protein B C-lobe handle" evidence="13">
    <location>
        <begin position="342"/>
        <end position="440"/>
    </location>
</feature>
<evidence type="ECO:0000259" key="14">
    <source>
        <dbReference type="Pfam" id="PF17484"/>
    </source>
</evidence>
<dbReference type="OrthoDB" id="5673741at2"/>
<keyword evidence="7" id="KW-0998">Cell outer membrane</keyword>
<evidence type="ECO:0000259" key="12">
    <source>
        <dbReference type="Pfam" id="PF01298"/>
    </source>
</evidence>
<gene>
    <name evidence="15" type="ORF">X808_5810</name>
</gene>
<evidence type="ECO:0000256" key="9">
    <source>
        <dbReference type="ARBA" id="ARBA00023628"/>
    </source>
</evidence>
<dbReference type="PROSITE" id="PS51257">
    <property type="entry name" value="PROKAR_LIPOPROTEIN"/>
    <property type="match status" value="1"/>
</dbReference>
<dbReference type="Proteomes" id="UP000066995">
    <property type="component" value="Chromosome"/>
</dbReference>
<feature type="signal peptide" evidence="11">
    <location>
        <begin position="1"/>
        <end position="21"/>
    </location>
</feature>
<dbReference type="RefSeq" id="WP_025216853.1">
    <property type="nucleotide sequence ID" value="NZ_CP006943.1"/>
</dbReference>
<dbReference type="EMBL" id="CP006943">
    <property type="protein sequence ID" value="AHG75104.1"/>
    <property type="molecule type" value="Genomic_DNA"/>
</dbReference>
<accession>W0Q882</accession>
<evidence type="ECO:0000256" key="3">
    <source>
        <dbReference type="ARBA" id="ARBA00022729"/>
    </source>
</evidence>
<dbReference type="SUPFAM" id="SSF56925">
    <property type="entry name" value="OMPA-like"/>
    <property type="match status" value="2"/>
</dbReference>
<evidence type="ECO:0000256" key="8">
    <source>
        <dbReference type="ARBA" id="ARBA00023288"/>
    </source>
</evidence>
<dbReference type="InterPro" id="IPR038197">
    <property type="entry name" value="TbpB_C-lobe_sf"/>
</dbReference>
<feature type="chain" id="PRO_5004793212" description="Transferrin-binding protein B" evidence="11">
    <location>
        <begin position="22"/>
        <end position="587"/>
    </location>
</feature>
<dbReference type="STRING" id="1433287.X808_5810"/>
<keyword evidence="6" id="KW-0564">Palmitate</keyword>
<dbReference type="Pfam" id="PF17484">
    <property type="entry name" value="TbpB_A"/>
    <property type="match status" value="1"/>
</dbReference>
<evidence type="ECO:0000256" key="6">
    <source>
        <dbReference type="ARBA" id="ARBA00023139"/>
    </source>
</evidence>
<evidence type="ECO:0000256" key="2">
    <source>
        <dbReference type="ARBA" id="ARBA00004459"/>
    </source>
</evidence>
<proteinExistence type="predicted"/>
<dbReference type="InterPro" id="IPR035313">
    <property type="entry name" value="TbpB_N-lobe"/>
</dbReference>
<feature type="region of interest" description="Disordered" evidence="10">
    <location>
        <begin position="26"/>
        <end position="55"/>
    </location>
</feature>
<feature type="domain" description="Transferrin-binding protein B C-lobe/N-lobe beta-barrel" evidence="12">
    <location>
        <begin position="447"/>
        <end position="583"/>
    </location>
</feature>
<dbReference type="Pfam" id="PF17483">
    <property type="entry name" value="TbpB_C"/>
    <property type="match status" value="1"/>
</dbReference>
<keyword evidence="4" id="KW-0843">Virulence</keyword>
<organism evidence="15 16">
    <name type="scientific">Mannheimia varigena USDA-ARS-USMARC-1296</name>
    <dbReference type="NCBI Taxonomy" id="1433287"/>
    <lineage>
        <taxon>Bacteria</taxon>
        <taxon>Pseudomonadati</taxon>
        <taxon>Pseudomonadota</taxon>
        <taxon>Gammaproteobacteria</taxon>
        <taxon>Pasteurellales</taxon>
        <taxon>Pasteurellaceae</taxon>
        <taxon>Mannheimia</taxon>
    </lineage>
</organism>
<keyword evidence="16" id="KW-1185">Reference proteome</keyword>
<dbReference type="Gene3D" id="2.40.160.90">
    <property type="match status" value="2"/>
</dbReference>
<comment type="subcellular location">
    <subcellularLocation>
        <location evidence="2">Cell outer membrane</location>
        <topology evidence="2">Lipid-anchor</topology>
    </subcellularLocation>
    <subcellularLocation>
        <location evidence="1">Cell surface</location>
    </subcellularLocation>
</comment>
<dbReference type="InterPro" id="IPR001677">
    <property type="entry name" value="TbpB_B_D"/>
</dbReference>
<feature type="domain" description="Transferrin-binding protein B N-lobe handle" evidence="14">
    <location>
        <begin position="47"/>
        <end position="177"/>
    </location>
</feature>
<dbReference type="HOGENOM" id="CLU_024250_0_0_6"/>
<evidence type="ECO:0000256" key="5">
    <source>
        <dbReference type="ARBA" id="ARBA00023136"/>
    </source>
</evidence>
<dbReference type="InterPro" id="IPR011250">
    <property type="entry name" value="OMP/PagP_B-barrel"/>
</dbReference>
<evidence type="ECO:0000256" key="1">
    <source>
        <dbReference type="ARBA" id="ARBA00004241"/>
    </source>
</evidence>
<dbReference type="GO" id="GO:0009986">
    <property type="term" value="C:cell surface"/>
    <property type="evidence" value="ECO:0007669"/>
    <property type="project" value="UniProtKB-SubCell"/>
</dbReference>
<evidence type="ECO:0000256" key="7">
    <source>
        <dbReference type="ARBA" id="ARBA00023237"/>
    </source>
</evidence>
<evidence type="ECO:0000259" key="13">
    <source>
        <dbReference type="Pfam" id="PF17483"/>
    </source>
</evidence>
<evidence type="ECO:0000256" key="4">
    <source>
        <dbReference type="ARBA" id="ARBA00023026"/>
    </source>
</evidence>
<protein>
    <recommendedName>
        <fullName evidence="9">Transferrin-binding protein B</fullName>
    </recommendedName>
</protein>